<keyword evidence="3" id="KW-0238">DNA-binding</keyword>
<dbReference type="PANTHER" id="PTHR31744:SF210">
    <property type="entry name" value="NAC DOMAIN-CONTAINING PROTEIN 86-LIKE"/>
    <property type="match status" value="1"/>
</dbReference>
<dbReference type="InterPro" id="IPR003441">
    <property type="entry name" value="NAC-dom"/>
</dbReference>
<comment type="subcellular location">
    <subcellularLocation>
        <location evidence="1">Nucleus</location>
    </subcellularLocation>
</comment>
<keyword evidence="7" id="KW-0472">Membrane</keyword>
<dbReference type="GO" id="GO:0005634">
    <property type="term" value="C:nucleus"/>
    <property type="evidence" value="ECO:0007669"/>
    <property type="project" value="UniProtKB-SubCell"/>
</dbReference>
<feature type="transmembrane region" description="Helical" evidence="7">
    <location>
        <begin position="798"/>
        <end position="817"/>
    </location>
</feature>
<sequence>MTKSLAKPATAFYSSGLLVIDSSFLSGLGSTEKRLQIVQAESEGESEVRIEAVEDSSKNAVCVVMPGMTLPPGFRFHPTDEELVDYYLKKRVKNIAIEFDVIADVDLYKCEPWDLPSKSKLPQGDNEWFFFSPRDRKYPNGSRTNRATEAGYWKATGRDRTVKAQGSKTIGMKKTLVFYRGRAPHGERTDWLMHEYRIDGVEWENMNVPQDAYVLCRVFKKNGFQPKNPSGSGSMEEAYRVDSPSEVKSAFMDQDVKPSMSSLANLPALPAQPVSRTEAVPLQAHSVAEKNTNTNNSLALGTRPNFQAVVDNNANNTLALVTRPAADNNAEDNLVLATRPNVFSDDPFQHSGSFRMNELPPLGGSDRFFVDEGLDKARNDESLVDFYDICPPLECMQLPDVEGFSTGNNDLTGGFITDPSSKKQWQEQVAGAYQAFTPKQEEFDLSTIISENDFGPLPPLVQLPSPSNDNENNDTESSCVSSANDSNLNFGTFRVRTRPSPGSSPGFGLNPQYTAPRRVFFQQRPTQLRFESLAADSLPFSSAKSKSADGAGAEAELSRSLDQEAAELEKNSVVEGEGENHPDNDVVNEPEHPSGELEVPALETTNGEPSESDVVEKKVCSEEIHSVVSSGTASVIENIKQEALEAPAASDMVNPSKPLLGGGSNAKGISGLRFRTSASKQQKKMRDLPPGIGAIHVNAVTVTCSCSSAGLPHVPTKACACYSSFWEGRFEKEKEKKAVKEEPSTGSREDESEVAVGVNRRFSFPISTTWIAIAGVFVYLLLAVLFPSVSGISRGDLFLSFRDVLLLVLGACMFSLVQRRPVNLRQLTRRSGVHTRPSS</sequence>
<organism evidence="9 10">
    <name type="scientific">Riccia sorocarpa</name>
    <dbReference type="NCBI Taxonomy" id="122646"/>
    <lineage>
        <taxon>Eukaryota</taxon>
        <taxon>Viridiplantae</taxon>
        <taxon>Streptophyta</taxon>
        <taxon>Embryophyta</taxon>
        <taxon>Marchantiophyta</taxon>
        <taxon>Marchantiopsida</taxon>
        <taxon>Marchantiidae</taxon>
        <taxon>Marchantiales</taxon>
        <taxon>Ricciaceae</taxon>
        <taxon>Riccia</taxon>
    </lineage>
</organism>
<evidence type="ECO:0000313" key="10">
    <source>
        <dbReference type="Proteomes" id="UP001633002"/>
    </source>
</evidence>
<comment type="caution">
    <text evidence="9">The sequence shown here is derived from an EMBL/GenBank/DDBJ whole genome shotgun (WGS) entry which is preliminary data.</text>
</comment>
<keyword evidence="4" id="KW-0804">Transcription</keyword>
<evidence type="ECO:0000256" key="5">
    <source>
        <dbReference type="ARBA" id="ARBA00023242"/>
    </source>
</evidence>
<dbReference type="EMBL" id="JBJQOH010000004">
    <property type="protein sequence ID" value="KAL3687302.1"/>
    <property type="molecule type" value="Genomic_DNA"/>
</dbReference>
<evidence type="ECO:0000256" key="3">
    <source>
        <dbReference type="ARBA" id="ARBA00023125"/>
    </source>
</evidence>
<feature type="domain" description="NAC" evidence="8">
    <location>
        <begin position="70"/>
        <end position="221"/>
    </location>
</feature>
<dbReference type="PANTHER" id="PTHR31744">
    <property type="entry name" value="PROTEIN CUP-SHAPED COTYLEDON 2-RELATED"/>
    <property type="match status" value="1"/>
</dbReference>
<dbReference type="Gene3D" id="2.170.150.80">
    <property type="entry name" value="NAC domain"/>
    <property type="match status" value="1"/>
</dbReference>
<evidence type="ECO:0000256" key="1">
    <source>
        <dbReference type="ARBA" id="ARBA00004123"/>
    </source>
</evidence>
<evidence type="ECO:0000256" key="2">
    <source>
        <dbReference type="ARBA" id="ARBA00023015"/>
    </source>
</evidence>
<dbReference type="SUPFAM" id="SSF101941">
    <property type="entry name" value="NAC domain"/>
    <property type="match status" value="1"/>
</dbReference>
<feature type="transmembrane region" description="Helical" evidence="7">
    <location>
        <begin position="770"/>
        <end position="792"/>
    </location>
</feature>
<keyword evidence="7" id="KW-0812">Transmembrane</keyword>
<protein>
    <recommendedName>
        <fullName evidence="8">NAC domain-containing protein</fullName>
    </recommendedName>
</protein>
<dbReference type="Pfam" id="PF02365">
    <property type="entry name" value="NAM"/>
    <property type="match status" value="1"/>
</dbReference>
<gene>
    <name evidence="9" type="ORF">R1sor_013611</name>
</gene>
<keyword evidence="7" id="KW-1133">Transmembrane helix</keyword>
<dbReference type="PROSITE" id="PS51005">
    <property type="entry name" value="NAC"/>
    <property type="match status" value="1"/>
</dbReference>
<feature type="compositionally biased region" description="Polar residues" evidence="6">
    <location>
        <begin position="479"/>
        <end position="490"/>
    </location>
</feature>
<keyword evidence="2" id="KW-0805">Transcription regulation</keyword>
<proteinExistence type="predicted"/>
<dbReference type="InterPro" id="IPR036093">
    <property type="entry name" value="NAC_dom_sf"/>
</dbReference>
<feature type="region of interest" description="Disordered" evidence="6">
    <location>
        <begin position="566"/>
        <end position="613"/>
    </location>
</feature>
<reference evidence="9 10" key="1">
    <citation type="submission" date="2024-09" db="EMBL/GenBank/DDBJ databases">
        <title>Chromosome-scale assembly of Riccia sorocarpa.</title>
        <authorList>
            <person name="Paukszto L."/>
        </authorList>
    </citation>
    <scope>NUCLEOTIDE SEQUENCE [LARGE SCALE GENOMIC DNA]</scope>
    <source>
        <strain evidence="9">LP-2024</strain>
        <tissue evidence="9">Aerial parts of the thallus</tissue>
    </source>
</reference>
<feature type="compositionally biased region" description="Basic and acidic residues" evidence="6">
    <location>
        <begin position="566"/>
        <end position="595"/>
    </location>
</feature>
<evidence type="ECO:0000256" key="7">
    <source>
        <dbReference type="SAM" id="Phobius"/>
    </source>
</evidence>
<feature type="compositionally biased region" description="Low complexity" evidence="6">
    <location>
        <begin position="462"/>
        <end position="478"/>
    </location>
</feature>
<accession>A0ABD3H719</accession>
<dbReference type="GO" id="GO:0003677">
    <property type="term" value="F:DNA binding"/>
    <property type="evidence" value="ECO:0007669"/>
    <property type="project" value="UniProtKB-KW"/>
</dbReference>
<name>A0ABD3H719_9MARC</name>
<dbReference type="AlphaFoldDB" id="A0ABD3H719"/>
<dbReference type="FunFam" id="2.170.150.80:FF:000002">
    <property type="entry name" value="Nac domain-containing protein 86"/>
    <property type="match status" value="1"/>
</dbReference>
<evidence type="ECO:0000256" key="4">
    <source>
        <dbReference type="ARBA" id="ARBA00023163"/>
    </source>
</evidence>
<feature type="region of interest" description="Disordered" evidence="6">
    <location>
        <begin position="456"/>
        <end position="511"/>
    </location>
</feature>
<dbReference type="Proteomes" id="UP001633002">
    <property type="component" value="Unassembled WGS sequence"/>
</dbReference>
<keyword evidence="5" id="KW-0539">Nucleus</keyword>
<keyword evidence="10" id="KW-1185">Reference proteome</keyword>
<evidence type="ECO:0000256" key="6">
    <source>
        <dbReference type="SAM" id="MobiDB-lite"/>
    </source>
</evidence>
<evidence type="ECO:0000259" key="8">
    <source>
        <dbReference type="PROSITE" id="PS51005"/>
    </source>
</evidence>
<evidence type="ECO:0000313" key="9">
    <source>
        <dbReference type="EMBL" id="KAL3687302.1"/>
    </source>
</evidence>